<sequence>MAKFDMYDNVVAKRVASPFDQADTTNLVGEVVDTTGFEGVVFLLLTGAINDLVSTVLIEQSATSGGSYAAVPDAQLHGVESSLTIAADDDDKVAQIGVRNTLPFVRLTFVVTTGSGVNLIAAVALLGLPHRAPTTPAAFA</sequence>
<accession>A0A0F9AHY6</accession>
<evidence type="ECO:0000313" key="1">
    <source>
        <dbReference type="EMBL" id="KKK71801.1"/>
    </source>
</evidence>
<gene>
    <name evidence="1" type="ORF">LCGC14_2910290</name>
</gene>
<reference evidence="1" key="1">
    <citation type="journal article" date="2015" name="Nature">
        <title>Complex archaea that bridge the gap between prokaryotes and eukaryotes.</title>
        <authorList>
            <person name="Spang A."/>
            <person name="Saw J.H."/>
            <person name="Jorgensen S.L."/>
            <person name="Zaremba-Niedzwiedzka K."/>
            <person name="Martijn J."/>
            <person name="Lind A.E."/>
            <person name="van Eijk R."/>
            <person name="Schleper C."/>
            <person name="Guy L."/>
            <person name="Ettema T.J."/>
        </authorList>
    </citation>
    <scope>NUCLEOTIDE SEQUENCE</scope>
</reference>
<dbReference type="EMBL" id="LAZR01057565">
    <property type="protein sequence ID" value="KKK71801.1"/>
    <property type="molecule type" value="Genomic_DNA"/>
</dbReference>
<dbReference type="AlphaFoldDB" id="A0A0F9AHY6"/>
<protein>
    <submittedName>
        <fullName evidence="1">Uncharacterized protein</fullName>
    </submittedName>
</protein>
<organism evidence="1">
    <name type="scientific">marine sediment metagenome</name>
    <dbReference type="NCBI Taxonomy" id="412755"/>
    <lineage>
        <taxon>unclassified sequences</taxon>
        <taxon>metagenomes</taxon>
        <taxon>ecological metagenomes</taxon>
    </lineage>
</organism>
<proteinExistence type="predicted"/>
<name>A0A0F9AHY6_9ZZZZ</name>
<comment type="caution">
    <text evidence="1">The sequence shown here is derived from an EMBL/GenBank/DDBJ whole genome shotgun (WGS) entry which is preliminary data.</text>
</comment>